<dbReference type="EMBL" id="CAJNBJ010000001">
    <property type="protein sequence ID" value="CAE6713702.1"/>
    <property type="molecule type" value="Genomic_DNA"/>
</dbReference>
<comment type="caution">
    <text evidence="1">The sequence shown here is derived from an EMBL/GenBank/DDBJ whole genome shotgun (WGS) entry which is preliminary data.</text>
</comment>
<keyword evidence="2" id="KW-1185">Reference proteome</keyword>
<proteinExistence type="predicted"/>
<reference evidence="1 2" key="1">
    <citation type="submission" date="2021-02" db="EMBL/GenBank/DDBJ databases">
        <authorList>
            <person name="Han P."/>
        </authorList>
    </citation>
    <scope>NUCLEOTIDE SEQUENCE [LARGE SCALE GENOMIC DNA]</scope>
    <source>
        <strain evidence="1">Candidatus Nitrospira sp. ZN2</strain>
    </source>
</reference>
<evidence type="ECO:0000313" key="1">
    <source>
        <dbReference type="EMBL" id="CAE6713702.1"/>
    </source>
</evidence>
<dbReference type="Proteomes" id="UP000675880">
    <property type="component" value="Unassembled WGS sequence"/>
</dbReference>
<gene>
    <name evidence="1" type="ORF">NSPZN2_11345</name>
</gene>
<sequence>MCQYALVRVLRLTRRLPNGKEWSEPVKVLCAWCVRDGRPAFLREKWPFEDPSETHGLCGDHFTSLSASVNQVVTPKVWLLSRVHDVYWALIRRVQRMRGRFFSLC</sequence>
<name>A0ABM8QSX9_9BACT</name>
<evidence type="ECO:0000313" key="2">
    <source>
        <dbReference type="Proteomes" id="UP000675880"/>
    </source>
</evidence>
<protein>
    <submittedName>
        <fullName evidence="1">Uncharacterized protein</fullName>
    </submittedName>
</protein>
<accession>A0ABM8QSX9</accession>
<organism evidence="1 2">
    <name type="scientific">Nitrospira defluvii</name>
    <dbReference type="NCBI Taxonomy" id="330214"/>
    <lineage>
        <taxon>Bacteria</taxon>
        <taxon>Pseudomonadati</taxon>
        <taxon>Nitrospirota</taxon>
        <taxon>Nitrospiria</taxon>
        <taxon>Nitrospirales</taxon>
        <taxon>Nitrospiraceae</taxon>
        <taxon>Nitrospira</taxon>
    </lineage>
</organism>